<evidence type="ECO:0000256" key="2">
    <source>
        <dbReference type="SAM" id="SignalP"/>
    </source>
</evidence>
<feature type="compositionally biased region" description="Polar residues" evidence="1">
    <location>
        <begin position="204"/>
        <end position="217"/>
    </location>
</feature>
<dbReference type="InterPro" id="IPR058593">
    <property type="entry name" value="ARB_07466-like_C"/>
</dbReference>
<comment type="caution">
    <text evidence="4">The sequence shown here is derived from an EMBL/GenBank/DDBJ whole genome shotgun (WGS) entry which is preliminary data.</text>
</comment>
<protein>
    <recommendedName>
        <fullName evidence="3">ARB-07466-like C-terminal domain-containing protein</fullName>
    </recommendedName>
</protein>
<evidence type="ECO:0000313" key="5">
    <source>
        <dbReference type="Proteomes" id="UP001332243"/>
    </source>
</evidence>
<sequence length="332" mass="35595">MALLVAVGALATTAVRPGTASAALDPAAPTGDEGGTPLLRDVLEATGRGYLQARAALANAKTRQAKLAAEVGRIEARIAELVPEVEQVARNAYRTGRIGPVLVLLGSTSADDFLERAQGLETMALRDNHQLRQLNLARARIVRTKLALDAEVAEERRQVAVMVKQKQAAERALALVGGESTRGFVVVDSPVARPAPRNADGSWPPQTCSQPDPTTSGCVTPRTLHALTEARRAGFTRFTSCYRPGGPYEHPKGRACDFAAEKRGFGGDASAGNRTYGNNLAAFLVRNAERLGILYVIWYRQIWFPATGWKSYGSAHGDPSSDHTNHVHLSLL</sequence>
<proteinExistence type="predicted"/>
<gene>
    <name evidence="4" type="ORF">V1633_36150</name>
</gene>
<feature type="chain" id="PRO_5046866881" description="ARB-07466-like C-terminal domain-containing protein" evidence="2">
    <location>
        <begin position="23"/>
        <end position="332"/>
    </location>
</feature>
<organism evidence="4 5">
    <name type="scientific">Plantactinospora sonchi</name>
    <dbReference type="NCBI Taxonomy" id="1544735"/>
    <lineage>
        <taxon>Bacteria</taxon>
        <taxon>Bacillati</taxon>
        <taxon>Actinomycetota</taxon>
        <taxon>Actinomycetes</taxon>
        <taxon>Micromonosporales</taxon>
        <taxon>Micromonosporaceae</taxon>
        <taxon>Plantactinospora</taxon>
    </lineage>
</organism>
<evidence type="ECO:0000256" key="1">
    <source>
        <dbReference type="SAM" id="MobiDB-lite"/>
    </source>
</evidence>
<evidence type="ECO:0000259" key="3">
    <source>
        <dbReference type="Pfam" id="PF26571"/>
    </source>
</evidence>
<reference evidence="4 5" key="1">
    <citation type="submission" date="2024-01" db="EMBL/GenBank/DDBJ databases">
        <title>Genome insights into Plantactinospora sonchi sp. nov.</title>
        <authorList>
            <person name="Wang L."/>
        </authorList>
    </citation>
    <scope>NUCLEOTIDE SEQUENCE [LARGE SCALE GENOMIC DNA]</scope>
    <source>
        <strain evidence="4 5">NEAU-QY2</strain>
    </source>
</reference>
<keyword evidence="5" id="KW-1185">Reference proteome</keyword>
<dbReference type="Gene3D" id="6.10.250.3150">
    <property type="match status" value="1"/>
</dbReference>
<feature type="signal peptide" evidence="2">
    <location>
        <begin position="1"/>
        <end position="22"/>
    </location>
</feature>
<name>A0ABU7S563_9ACTN</name>
<feature type="domain" description="ARB-07466-like C-terminal" evidence="3">
    <location>
        <begin position="216"/>
        <end position="326"/>
    </location>
</feature>
<accession>A0ABU7S563</accession>
<dbReference type="EMBL" id="JAZGQK010000046">
    <property type="protein sequence ID" value="MEE6263896.1"/>
    <property type="molecule type" value="Genomic_DNA"/>
</dbReference>
<keyword evidence="2" id="KW-0732">Signal</keyword>
<dbReference type="Pfam" id="PF26571">
    <property type="entry name" value="VldE"/>
    <property type="match status" value="1"/>
</dbReference>
<evidence type="ECO:0000313" key="4">
    <source>
        <dbReference type="EMBL" id="MEE6263896.1"/>
    </source>
</evidence>
<feature type="region of interest" description="Disordered" evidence="1">
    <location>
        <begin position="195"/>
        <end position="217"/>
    </location>
</feature>
<dbReference type="Proteomes" id="UP001332243">
    <property type="component" value="Unassembled WGS sequence"/>
</dbReference>